<organism evidence="1 2">
    <name type="scientific">Paralimibaculum aggregatum</name>
    <dbReference type="NCBI Taxonomy" id="3036245"/>
    <lineage>
        <taxon>Bacteria</taxon>
        <taxon>Pseudomonadati</taxon>
        <taxon>Pseudomonadota</taxon>
        <taxon>Alphaproteobacteria</taxon>
        <taxon>Rhodobacterales</taxon>
        <taxon>Paracoccaceae</taxon>
        <taxon>Paralimibaculum</taxon>
    </lineage>
</organism>
<dbReference type="EMBL" id="BSYI01000049">
    <property type="protein sequence ID" value="GMG85032.1"/>
    <property type="molecule type" value="Genomic_DNA"/>
</dbReference>
<proteinExistence type="predicted"/>
<keyword evidence="2" id="KW-1185">Reference proteome</keyword>
<name>A0ABQ6LSH7_9RHOB</name>
<accession>A0ABQ6LSH7</accession>
<comment type="caution">
    <text evidence="1">The sequence shown here is derived from an EMBL/GenBank/DDBJ whole genome shotgun (WGS) entry which is preliminary data.</text>
</comment>
<evidence type="ECO:0000313" key="1">
    <source>
        <dbReference type="EMBL" id="GMG85032.1"/>
    </source>
</evidence>
<dbReference type="Proteomes" id="UP001239909">
    <property type="component" value="Unassembled WGS sequence"/>
</dbReference>
<gene>
    <name evidence="1" type="ORF">LNKW23_42480</name>
</gene>
<protein>
    <submittedName>
        <fullName evidence="1">Uncharacterized protein</fullName>
    </submittedName>
</protein>
<evidence type="ECO:0000313" key="2">
    <source>
        <dbReference type="Proteomes" id="UP001239909"/>
    </source>
</evidence>
<reference evidence="1 2" key="1">
    <citation type="submission" date="2023-04" db="EMBL/GenBank/DDBJ databases">
        <title>Marinoamorphus aggregata gen. nov., sp. Nov., isolate from tissue of brittle star Ophioplocus japonicus.</title>
        <authorList>
            <person name="Kawano K."/>
            <person name="Sawayama S."/>
            <person name="Nakagawa S."/>
        </authorList>
    </citation>
    <scope>NUCLEOTIDE SEQUENCE [LARGE SCALE GENOMIC DNA]</scope>
    <source>
        <strain evidence="1 2">NKW23</strain>
    </source>
</reference>
<sequence length="61" mass="6259">MWSGARTAAGGSALLDTVEQIDPGTDGAAAITAIGAAEIHADRESPANLRGLLDSLWLARR</sequence>